<sequence>MRSRILLASTIALLSSHAGAQVLECVGGGRVEFTNATECPSGFKPKRALQLNENYPPPPPARAHPYSSPQPVYTRPILAQSLLPAQPSCETLRSWRDYYMAQMEPKNNSTIQDLFTKLRDVQDKMNRQNCRI</sequence>
<evidence type="ECO:0000256" key="1">
    <source>
        <dbReference type="SAM" id="MobiDB-lite"/>
    </source>
</evidence>
<evidence type="ECO:0000313" key="3">
    <source>
        <dbReference type="EMBL" id="SUX32392.1"/>
    </source>
</evidence>
<name>A0AAX2M7I2_CHRVL</name>
<organism evidence="3 4">
    <name type="scientific">Chromobacterium violaceum</name>
    <dbReference type="NCBI Taxonomy" id="536"/>
    <lineage>
        <taxon>Bacteria</taxon>
        <taxon>Pseudomonadati</taxon>
        <taxon>Pseudomonadota</taxon>
        <taxon>Betaproteobacteria</taxon>
        <taxon>Neisseriales</taxon>
        <taxon>Chromobacteriaceae</taxon>
        <taxon>Chromobacterium</taxon>
    </lineage>
</organism>
<feature type="chain" id="PRO_5043735334" description="DUF4124 domain-containing protein" evidence="2">
    <location>
        <begin position="21"/>
        <end position="132"/>
    </location>
</feature>
<dbReference type="EMBL" id="UIGR01000001">
    <property type="protein sequence ID" value="SUX32392.1"/>
    <property type="molecule type" value="Genomic_DNA"/>
</dbReference>
<feature type="region of interest" description="Disordered" evidence="1">
    <location>
        <begin position="48"/>
        <end position="70"/>
    </location>
</feature>
<keyword evidence="2" id="KW-0732">Signal</keyword>
<reference evidence="3 4" key="1">
    <citation type="submission" date="2018-06" db="EMBL/GenBank/DDBJ databases">
        <authorList>
            <consortium name="Pathogen Informatics"/>
            <person name="Doyle S."/>
        </authorList>
    </citation>
    <scope>NUCLEOTIDE SEQUENCE [LARGE SCALE GENOMIC DNA]</scope>
    <source>
        <strain evidence="3 4">NCTC8684</strain>
    </source>
</reference>
<evidence type="ECO:0008006" key="5">
    <source>
        <dbReference type="Google" id="ProtNLM"/>
    </source>
</evidence>
<evidence type="ECO:0000256" key="2">
    <source>
        <dbReference type="SAM" id="SignalP"/>
    </source>
</evidence>
<accession>A0AAX2M7I2</accession>
<comment type="caution">
    <text evidence="3">The sequence shown here is derived from an EMBL/GenBank/DDBJ whole genome shotgun (WGS) entry which is preliminary data.</text>
</comment>
<feature type="signal peptide" evidence="2">
    <location>
        <begin position="1"/>
        <end position="20"/>
    </location>
</feature>
<dbReference type="AlphaFoldDB" id="A0AAX2M7I2"/>
<protein>
    <recommendedName>
        <fullName evidence="5">DUF4124 domain-containing protein</fullName>
    </recommendedName>
</protein>
<gene>
    <name evidence="3" type="ORF">NCTC8684_01469</name>
</gene>
<proteinExistence type="predicted"/>
<dbReference type="Proteomes" id="UP000254029">
    <property type="component" value="Unassembled WGS sequence"/>
</dbReference>
<evidence type="ECO:0000313" key="4">
    <source>
        <dbReference type="Proteomes" id="UP000254029"/>
    </source>
</evidence>